<reference evidence="2 3" key="1">
    <citation type="submission" date="2024-07" db="EMBL/GenBank/DDBJ databases">
        <title>Section-level genome sequencing and comparative genomics of Aspergillus sections Usti and Cavernicolus.</title>
        <authorList>
            <consortium name="Lawrence Berkeley National Laboratory"/>
            <person name="Nybo J.L."/>
            <person name="Vesth T.C."/>
            <person name="Theobald S."/>
            <person name="Frisvad J.C."/>
            <person name="Larsen T.O."/>
            <person name="Kjaerboelling I."/>
            <person name="Rothschild-Mancinelli K."/>
            <person name="Lyhne E.K."/>
            <person name="Kogle M.E."/>
            <person name="Barry K."/>
            <person name="Clum A."/>
            <person name="Na H."/>
            <person name="Ledsgaard L."/>
            <person name="Lin J."/>
            <person name="Lipzen A."/>
            <person name="Kuo A."/>
            <person name="Riley R."/>
            <person name="Mondo S."/>
            <person name="Labutti K."/>
            <person name="Haridas S."/>
            <person name="Pangalinan J."/>
            <person name="Salamov A.A."/>
            <person name="Simmons B.A."/>
            <person name="Magnuson J.K."/>
            <person name="Chen J."/>
            <person name="Drula E."/>
            <person name="Henrissat B."/>
            <person name="Wiebenga A."/>
            <person name="Lubbers R.J."/>
            <person name="Gomes A.C."/>
            <person name="Makela M.R."/>
            <person name="Stajich J."/>
            <person name="Grigoriev I.V."/>
            <person name="Mortensen U.H."/>
            <person name="De Vries R.P."/>
            <person name="Baker S.E."/>
            <person name="Andersen M.R."/>
        </authorList>
    </citation>
    <scope>NUCLEOTIDE SEQUENCE [LARGE SCALE GENOMIC DNA]</scope>
    <source>
        <strain evidence="2 3">CBS 123904</strain>
    </source>
</reference>
<keyword evidence="1" id="KW-0472">Membrane</keyword>
<dbReference type="EMBL" id="JBFXLU010000056">
    <property type="protein sequence ID" value="KAL2847439.1"/>
    <property type="molecule type" value="Genomic_DNA"/>
</dbReference>
<accession>A0ABR4K6R5</accession>
<protein>
    <submittedName>
        <fullName evidence="2">Uncharacterized protein</fullName>
    </submittedName>
</protein>
<comment type="caution">
    <text evidence="2">The sequence shown here is derived from an EMBL/GenBank/DDBJ whole genome shotgun (WGS) entry which is preliminary data.</text>
</comment>
<keyword evidence="3" id="KW-1185">Reference proteome</keyword>
<evidence type="ECO:0000256" key="1">
    <source>
        <dbReference type="SAM" id="Phobius"/>
    </source>
</evidence>
<evidence type="ECO:0000313" key="3">
    <source>
        <dbReference type="Proteomes" id="UP001610446"/>
    </source>
</evidence>
<name>A0ABR4K6R5_9EURO</name>
<sequence length="89" mass="10463">MNPDSFEHHRIIDFFEHFRFHFFFQSLKLVLFLLCIPPVLVLFFPERYELQLDAGAALFSTQTLAICTPKKIQHHSPGCAPVFSILQWK</sequence>
<gene>
    <name evidence="2" type="ORF">BJY01DRAFT_212555</name>
</gene>
<keyword evidence="1" id="KW-0812">Transmembrane</keyword>
<organism evidence="2 3">
    <name type="scientific">Aspergillus pseudoustus</name>
    <dbReference type="NCBI Taxonomy" id="1810923"/>
    <lineage>
        <taxon>Eukaryota</taxon>
        <taxon>Fungi</taxon>
        <taxon>Dikarya</taxon>
        <taxon>Ascomycota</taxon>
        <taxon>Pezizomycotina</taxon>
        <taxon>Eurotiomycetes</taxon>
        <taxon>Eurotiomycetidae</taxon>
        <taxon>Eurotiales</taxon>
        <taxon>Aspergillaceae</taxon>
        <taxon>Aspergillus</taxon>
        <taxon>Aspergillus subgen. Nidulantes</taxon>
    </lineage>
</organism>
<dbReference type="Proteomes" id="UP001610446">
    <property type="component" value="Unassembled WGS sequence"/>
</dbReference>
<feature type="transmembrane region" description="Helical" evidence="1">
    <location>
        <begin position="20"/>
        <end position="44"/>
    </location>
</feature>
<keyword evidence="1" id="KW-1133">Transmembrane helix</keyword>
<evidence type="ECO:0000313" key="2">
    <source>
        <dbReference type="EMBL" id="KAL2847439.1"/>
    </source>
</evidence>
<proteinExistence type="predicted"/>